<keyword evidence="1" id="KW-0812">Transmembrane</keyword>
<evidence type="ECO:0008006" key="4">
    <source>
        <dbReference type="Google" id="ProtNLM"/>
    </source>
</evidence>
<feature type="transmembrane region" description="Helical" evidence="1">
    <location>
        <begin position="21"/>
        <end position="44"/>
    </location>
</feature>
<evidence type="ECO:0000313" key="2">
    <source>
        <dbReference type="EMBL" id="PCH60672.1"/>
    </source>
</evidence>
<sequence length="199" mass="21921">MNQQINLFLPEFKPKKDVLKAVLMGQVLGIVAVGMVLMSAYGLLQSWQLGQTLEQSRVELNEQTSQLSQLRDNLATRSGNEGLSLRLAEAEQRLDSSRLVSEFLSQTQLGNVQGFSEYFKDLSRATIDGMYITDFLITQGGNNIEIKGMSQNASALPRFVGNIELGKSPLKNSNFNNVFSSRSSSANNAYEFVLSAAND</sequence>
<comment type="caution">
    <text evidence="2">The sequence shown here is derived from an EMBL/GenBank/DDBJ whole genome shotgun (WGS) entry which is preliminary data.</text>
</comment>
<gene>
    <name evidence="2" type="ORF">COC19_05645</name>
</gene>
<name>A0A2A4MLB2_9GAMM</name>
<keyword evidence="1" id="KW-0472">Membrane</keyword>
<dbReference type="Pfam" id="PF05137">
    <property type="entry name" value="PilN"/>
    <property type="match status" value="1"/>
</dbReference>
<organism evidence="2 3">
    <name type="scientific">SAR86 cluster bacterium</name>
    <dbReference type="NCBI Taxonomy" id="2030880"/>
    <lineage>
        <taxon>Bacteria</taxon>
        <taxon>Pseudomonadati</taxon>
        <taxon>Pseudomonadota</taxon>
        <taxon>Gammaproteobacteria</taxon>
        <taxon>SAR86 cluster</taxon>
    </lineage>
</organism>
<evidence type="ECO:0000313" key="3">
    <source>
        <dbReference type="Proteomes" id="UP000218172"/>
    </source>
</evidence>
<dbReference type="Proteomes" id="UP000218172">
    <property type="component" value="Unassembled WGS sequence"/>
</dbReference>
<keyword evidence="1" id="KW-1133">Transmembrane helix</keyword>
<evidence type="ECO:0000256" key="1">
    <source>
        <dbReference type="SAM" id="Phobius"/>
    </source>
</evidence>
<protein>
    <recommendedName>
        <fullName evidence="4">MSHA biogenesis protein MshI</fullName>
    </recommendedName>
</protein>
<dbReference type="EMBL" id="NVQR01000085">
    <property type="protein sequence ID" value="PCH60672.1"/>
    <property type="molecule type" value="Genomic_DNA"/>
</dbReference>
<dbReference type="AlphaFoldDB" id="A0A2A4MLB2"/>
<dbReference type="InterPro" id="IPR007813">
    <property type="entry name" value="PilN"/>
</dbReference>
<reference evidence="3" key="1">
    <citation type="submission" date="2017-08" db="EMBL/GenBank/DDBJ databases">
        <title>A dynamic microbial community with high functional redundancy inhabits the cold, oxic subseafloor aquifer.</title>
        <authorList>
            <person name="Tully B.J."/>
            <person name="Wheat C.G."/>
            <person name="Glazer B.T."/>
            <person name="Huber J.A."/>
        </authorList>
    </citation>
    <scope>NUCLEOTIDE SEQUENCE [LARGE SCALE GENOMIC DNA]</scope>
</reference>
<proteinExistence type="predicted"/>
<accession>A0A2A4MLB2</accession>